<evidence type="ECO:0000313" key="9">
    <source>
        <dbReference type="Proteomes" id="UP000516072"/>
    </source>
</evidence>
<protein>
    <recommendedName>
        <fullName evidence="4">LPS-assembly protein LptD</fullName>
    </recommendedName>
</protein>
<accession>A0A7G1QA57</accession>
<keyword evidence="3 4" id="KW-0998">Cell outer membrane</keyword>
<dbReference type="Proteomes" id="UP000516072">
    <property type="component" value="Chromosome"/>
</dbReference>
<dbReference type="InterPro" id="IPR045659">
    <property type="entry name" value="LptD_2"/>
</dbReference>
<dbReference type="PANTHER" id="PTHR30189">
    <property type="entry name" value="LPS-ASSEMBLY PROTEIN"/>
    <property type="match status" value="1"/>
</dbReference>
<dbReference type="HAMAP" id="MF_01411">
    <property type="entry name" value="LPS_assembly_LptD"/>
    <property type="match status" value="1"/>
</dbReference>
<dbReference type="KEGG" id="ntg:NSCAC_1054"/>
<comment type="subcellular location">
    <subcellularLocation>
        <location evidence="4">Cell outer membrane</location>
    </subcellularLocation>
</comment>
<organism evidence="8 9">
    <name type="scientific">Candidatus Nitrosacidococcus tergens</name>
    <dbReference type="NCBI Taxonomy" id="553981"/>
    <lineage>
        <taxon>Bacteria</taxon>
        <taxon>Pseudomonadati</taxon>
        <taxon>Pseudomonadota</taxon>
        <taxon>Gammaproteobacteria</taxon>
        <taxon>Chromatiales</taxon>
        <taxon>Chromatiaceae</taxon>
        <taxon>Candidatus Nitrosacidococcus</taxon>
    </lineage>
</organism>
<sequence length="771" mass="87066">MKLKKNTAFLAWVFLWLGVNNLALGAQGQLYQWEKCGPMIEPASQDVLAPPSGPADITAESAQLEREGVSTFLGDVRLRRMGQWLDADEVFYDKPGRTIKAFGDVRYQDSGIDIIGDDTTMDLEIDHKEMHNARYFLRDTHGRGTAYRIRREGTAKTFLRNATFTTCDVGSNAWELKAKKIDLDHEQGVGWATGVNLRVKDFPILYLPRVRFPIDDRRKSGFLRPSGGSSTNTGANFYIPYYWNIAPNRDATLIPHYYAQRGLMLEGEFRYLNPTNQGKVRAAFLPDDPKHGGSSRGAFFYQHFGTLAPRLVTNIDVNYVSDKTYFENFSNTLSVASTSILNNEFDLIYVGNGWNATGRVQAFKNIDPAIPNDALPARRLPQLLVDGFLPNRFMGLDFKFHGEAVNFQRTFSSSAVRLDFWPTVSLPFERHKVHFTPSVGVRDTQYWVRNAQSIPGVGGVPNANVIQNPDLLGLGSPGLAQFGGSPNSPFLSRILPVISFDMSTTFDREISLFKHGFRQTLEPRAYYLYVPYQDQSDFPIFDSAPLDFYFARLFQPNQFTGADRMSNANQITFALTSRLLSSTTGNEVMRASIGQIEFFQDPRVTMPGIAAQTGYGSQIVSEFAAQLSENWSTQEEFRYDPVHDQIDLGSVGVRYHSKKSGIIFNADYRFRRQVLEQMDFSGVLPIGKRWNLIGRWYHDIQNARTLEVLGGFEYDSCCWTIRVLGRNYVTNFQGDMNKSIMVQMELKGLGSVGQKIDTLLERSIAGYSSQF</sequence>
<dbReference type="GO" id="GO:1990351">
    <property type="term" value="C:transporter complex"/>
    <property type="evidence" value="ECO:0007669"/>
    <property type="project" value="TreeGrafter"/>
</dbReference>
<dbReference type="InterPro" id="IPR020889">
    <property type="entry name" value="LipoPS_assembly_LptD"/>
</dbReference>
<dbReference type="AlphaFoldDB" id="A0A7G1QA57"/>
<evidence type="ECO:0000256" key="4">
    <source>
        <dbReference type="HAMAP-Rule" id="MF_01411"/>
    </source>
</evidence>
<dbReference type="Pfam" id="PF19838">
    <property type="entry name" value="LptD_2"/>
    <property type="match status" value="1"/>
</dbReference>
<evidence type="ECO:0000256" key="3">
    <source>
        <dbReference type="ARBA" id="ARBA00023237"/>
    </source>
</evidence>
<dbReference type="RefSeq" id="WP_197743788.1">
    <property type="nucleotide sequence ID" value="NZ_LR778175.1"/>
</dbReference>
<evidence type="ECO:0000256" key="2">
    <source>
        <dbReference type="ARBA" id="ARBA00023136"/>
    </source>
</evidence>
<comment type="similarity">
    <text evidence="4">Belongs to the LptD family.</text>
</comment>
<dbReference type="Pfam" id="PF03968">
    <property type="entry name" value="LptD_N"/>
    <property type="match status" value="1"/>
</dbReference>
<evidence type="ECO:0000259" key="5">
    <source>
        <dbReference type="Pfam" id="PF03968"/>
    </source>
</evidence>
<feature type="domain" description="LPS-assembly protein LptD central" evidence="7">
    <location>
        <begin position="195"/>
        <end position="273"/>
    </location>
</feature>
<comment type="function">
    <text evidence="4">Together with LptE, is involved in the assembly of lipopolysaccharide (LPS) at the surface of the outer membrane.</text>
</comment>
<comment type="subunit">
    <text evidence="4">Component of the lipopolysaccharide transport and assembly complex. Interacts with LptE and LptA.</text>
</comment>
<dbReference type="GO" id="GO:0043165">
    <property type="term" value="P:Gram-negative-bacterium-type cell outer membrane assembly"/>
    <property type="evidence" value="ECO:0007669"/>
    <property type="project" value="UniProtKB-UniRule"/>
</dbReference>
<dbReference type="GO" id="GO:0009279">
    <property type="term" value="C:cell outer membrane"/>
    <property type="evidence" value="ECO:0007669"/>
    <property type="project" value="UniProtKB-SubCell"/>
</dbReference>
<dbReference type="Pfam" id="PF04453">
    <property type="entry name" value="LptD"/>
    <property type="match status" value="1"/>
</dbReference>
<keyword evidence="9" id="KW-1185">Reference proteome</keyword>
<feature type="domain" description="LptD C-terminal" evidence="6">
    <location>
        <begin position="295"/>
        <end position="690"/>
    </location>
</feature>
<name>A0A7G1QA57_9GAMM</name>
<gene>
    <name evidence="4 8" type="primary">lptD</name>
    <name evidence="8" type="ORF">NSCAC_1054</name>
</gene>
<proteinExistence type="inferred from homology"/>
<evidence type="ECO:0000259" key="6">
    <source>
        <dbReference type="Pfam" id="PF04453"/>
    </source>
</evidence>
<comment type="caution">
    <text evidence="4">Lacks conserved residue(s) required for the propagation of feature annotation.</text>
</comment>
<keyword evidence="2 4" id="KW-0472">Membrane</keyword>
<evidence type="ECO:0000256" key="1">
    <source>
        <dbReference type="ARBA" id="ARBA00022729"/>
    </source>
</evidence>
<keyword evidence="1 4" id="KW-0732">Signal</keyword>
<dbReference type="PANTHER" id="PTHR30189:SF1">
    <property type="entry name" value="LPS-ASSEMBLY PROTEIN LPTD"/>
    <property type="match status" value="1"/>
</dbReference>
<dbReference type="EMBL" id="LR778175">
    <property type="protein sequence ID" value="CAB1276210.1"/>
    <property type="molecule type" value="Genomic_DNA"/>
</dbReference>
<dbReference type="InterPro" id="IPR005653">
    <property type="entry name" value="OstA-like_N"/>
</dbReference>
<dbReference type="GO" id="GO:0015920">
    <property type="term" value="P:lipopolysaccharide transport"/>
    <property type="evidence" value="ECO:0007669"/>
    <property type="project" value="InterPro"/>
</dbReference>
<dbReference type="InterPro" id="IPR007543">
    <property type="entry name" value="LptD_C"/>
</dbReference>
<dbReference type="InterPro" id="IPR050218">
    <property type="entry name" value="LptD"/>
</dbReference>
<reference evidence="8 9" key="1">
    <citation type="submission" date="2020-03" db="EMBL/GenBank/DDBJ databases">
        <authorList>
            <person name="Picone N."/>
        </authorList>
    </citation>
    <scope>NUCLEOTIDE SEQUENCE [LARGE SCALE GENOMIC DNA]</scope>
    <source>
        <strain evidence="8">NSCAC1</strain>
    </source>
</reference>
<feature type="domain" description="Organic solvent tolerance-like N-terminal" evidence="5">
    <location>
        <begin position="57"/>
        <end position="188"/>
    </location>
</feature>
<evidence type="ECO:0000259" key="7">
    <source>
        <dbReference type="Pfam" id="PF19838"/>
    </source>
</evidence>
<evidence type="ECO:0000313" key="8">
    <source>
        <dbReference type="EMBL" id="CAB1276210.1"/>
    </source>
</evidence>